<evidence type="ECO:0000313" key="1">
    <source>
        <dbReference type="EMBL" id="OUJ72973.1"/>
    </source>
</evidence>
<proteinExistence type="predicted"/>
<dbReference type="Proteomes" id="UP000194873">
    <property type="component" value="Unassembled WGS sequence"/>
</dbReference>
<sequence>MTPQPHELTAAERRLVANALAALPSLHRPVLTTHLRSLSFLDHMPNTALTSTVPAPYPLFDITIRAAILPQTATEWLTEKERTCFAATDSAWQVAIEAGVRSALDYVLLHEATHVVDAALHLTPAYSAAGQRLDSAAAKPFTAGIWQDRTQPAPRFRHALLEHIRFRGGPPLPMAQAAPLYALLQQTPFVSLYGSTGWTEDLAEYVTVYHFTQKLRQPFRLVIRRNGQEVFGYEPMKSALVKRRMRQMKRFYS</sequence>
<comment type="caution">
    <text evidence="1">The sequence shown here is derived from an EMBL/GenBank/DDBJ whole genome shotgun (WGS) entry which is preliminary data.</text>
</comment>
<dbReference type="AlphaFoldDB" id="A0A243WBJ6"/>
<protein>
    <submittedName>
        <fullName evidence="1">Uncharacterized protein</fullName>
    </submittedName>
</protein>
<dbReference type="EMBL" id="MTSE01000008">
    <property type="protein sequence ID" value="OUJ72973.1"/>
    <property type="molecule type" value="Genomic_DNA"/>
</dbReference>
<name>A0A243WBJ6_9BACT</name>
<accession>A0A243WBJ6</accession>
<keyword evidence="2" id="KW-1185">Reference proteome</keyword>
<gene>
    <name evidence="1" type="ORF">BXP70_16460</name>
</gene>
<evidence type="ECO:0000313" key="2">
    <source>
        <dbReference type="Proteomes" id="UP000194873"/>
    </source>
</evidence>
<reference evidence="1 2" key="1">
    <citation type="submission" date="2017-01" db="EMBL/GenBank/DDBJ databases">
        <title>A new Hymenobacter.</title>
        <authorList>
            <person name="Liang Y."/>
            <person name="Feng F."/>
        </authorList>
    </citation>
    <scope>NUCLEOTIDE SEQUENCE [LARGE SCALE GENOMIC DNA]</scope>
    <source>
        <strain evidence="1">MIMBbqt21</strain>
    </source>
</reference>
<organism evidence="1 2">
    <name type="scientific">Hymenobacter crusticola</name>
    <dbReference type="NCBI Taxonomy" id="1770526"/>
    <lineage>
        <taxon>Bacteria</taxon>
        <taxon>Pseudomonadati</taxon>
        <taxon>Bacteroidota</taxon>
        <taxon>Cytophagia</taxon>
        <taxon>Cytophagales</taxon>
        <taxon>Hymenobacteraceae</taxon>
        <taxon>Hymenobacter</taxon>
    </lineage>
</organism>